<dbReference type="EMBL" id="JAUTXT010000002">
    <property type="protein sequence ID" value="KAK3679283.1"/>
    <property type="molecule type" value="Genomic_DNA"/>
</dbReference>
<evidence type="ECO:0000256" key="17">
    <source>
        <dbReference type="RuleBase" id="RU000579"/>
    </source>
</evidence>
<evidence type="ECO:0000256" key="12">
    <source>
        <dbReference type="ARBA" id="ARBA00048841"/>
    </source>
</evidence>
<dbReference type="GO" id="GO:0009086">
    <property type="term" value="P:methionine biosynthetic process"/>
    <property type="evidence" value="ECO:0007669"/>
    <property type="project" value="UniProtKB-KW"/>
</dbReference>
<comment type="pathway">
    <text evidence="2 17">Amino-acid biosynthesis; L-threonine biosynthesis; L-threonine from L-aspartate: step 3/5.</text>
</comment>
<comment type="cofactor">
    <cofactor evidence="1">
        <name>a metal cation</name>
        <dbReference type="ChEBI" id="CHEBI:25213"/>
    </cofactor>
</comment>
<dbReference type="Proteomes" id="UP001274830">
    <property type="component" value="Unassembled WGS sequence"/>
</dbReference>
<comment type="similarity">
    <text evidence="4 14 18">Belongs to the homoserine dehydrogenase family.</text>
</comment>
<evidence type="ECO:0000256" key="15">
    <source>
        <dbReference type="PIRSR" id="PIRSR036497-1"/>
    </source>
</evidence>
<comment type="function">
    <text evidence="13">Catalyzes the conversion of L-aspartate-beta-semialdehyde (L-Asa) to L-homoserine (L-Hse), the third step in the biosynthesis of amino acids that derive from aspartate (the aspartate family of amino acids), including methioinine and threonine, the latter of which is a precursor to isoleucine; production of homoserine leads to a branch-point in the pathway as it can either be O-phosphorylated for processing to threonine, or O-acylated for processing to methionine.</text>
</comment>
<evidence type="ECO:0000256" key="11">
    <source>
        <dbReference type="ARBA" id="ARBA00023167"/>
    </source>
</evidence>
<organism evidence="21 22">
    <name type="scientific">Recurvomyces mirabilis</name>
    <dbReference type="NCBI Taxonomy" id="574656"/>
    <lineage>
        <taxon>Eukaryota</taxon>
        <taxon>Fungi</taxon>
        <taxon>Dikarya</taxon>
        <taxon>Ascomycota</taxon>
        <taxon>Pezizomycotina</taxon>
        <taxon>Dothideomycetes</taxon>
        <taxon>Dothideomycetidae</taxon>
        <taxon>Mycosphaerellales</taxon>
        <taxon>Teratosphaeriaceae</taxon>
        <taxon>Recurvomyces</taxon>
    </lineage>
</organism>
<dbReference type="PROSITE" id="PS01042">
    <property type="entry name" value="HOMOSER_DHGENASE"/>
    <property type="match status" value="1"/>
</dbReference>
<dbReference type="InterPro" id="IPR011147">
    <property type="entry name" value="Bifunc_Aspkin/hSer_DH"/>
</dbReference>
<feature type="active site" description="Proton donor" evidence="15">
    <location>
        <position position="236"/>
    </location>
</feature>
<comment type="catalytic activity">
    <reaction evidence="12">
        <text>L-homoserine + NADP(+) = L-aspartate 4-semialdehyde + NADPH + H(+)</text>
        <dbReference type="Rhea" id="RHEA:15761"/>
        <dbReference type="ChEBI" id="CHEBI:15378"/>
        <dbReference type="ChEBI" id="CHEBI:57476"/>
        <dbReference type="ChEBI" id="CHEBI:57783"/>
        <dbReference type="ChEBI" id="CHEBI:58349"/>
        <dbReference type="ChEBI" id="CHEBI:537519"/>
        <dbReference type="EC" id="1.1.1.3"/>
    </reaction>
    <physiologicalReaction direction="right-to-left" evidence="12">
        <dbReference type="Rhea" id="RHEA:15763"/>
    </physiologicalReaction>
</comment>
<keyword evidence="8 14" id="KW-0791">Threonine biosynthesis</keyword>
<dbReference type="PIRSF" id="PIRSF036497">
    <property type="entry name" value="HDH_short"/>
    <property type="match status" value="1"/>
</dbReference>
<evidence type="ECO:0000256" key="5">
    <source>
        <dbReference type="ARBA" id="ARBA00013213"/>
    </source>
</evidence>
<comment type="pathway">
    <text evidence="3 17">Amino-acid biosynthesis; L-methionine biosynthesis via de novo pathway; L-homoserine from L-aspartate: step 3/3.</text>
</comment>
<protein>
    <recommendedName>
        <fullName evidence="6 14">Homoserine dehydrogenase</fullName>
        <shortName evidence="14">HDH</shortName>
        <ecNumber evidence="5 14">1.1.1.3</ecNumber>
    </recommendedName>
</protein>
<dbReference type="EC" id="1.1.1.3" evidence="5 14"/>
<feature type="binding site" evidence="16">
    <location>
        <position position="100"/>
    </location>
    <ligand>
        <name>NADPH</name>
        <dbReference type="ChEBI" id="CHEBI:57783"/>
    </ligand>
</feature>
<evidence type="ECO:0000256" key="1">
    <source>
        <dbReference type="ARBA" id="ARBA00001920"/>
    </source>
</evidence>
<comment type="caution">
    <text evidence="21">The sequence shown here is derived from an EMBL/GenBank/DDBJ whole genome shotgun (WGS) entry which is preliminary data.</text>
</comment>
<gene>
    <name evidence="21" type="primary">HOM6</name>
    <name evidence="21" type="ORF">LTR78_000844</name>
</gene>
<dbReference type="PANTHER" id="PTHR43070">
    <property type="match status" value="1"/>
</dbReference>
<sequence>MAQPQSIFIAVIGVGGVGKAFVTQVQHLQPRLRKANPPLDLRLILVRRSKQQISSPKYDNLDLSKVLDELSSSKDSLPPLKESLEYLTKAPGRAVLVDNTSDPELASTYPDMLAKGISIVTPNKKAFSDDLSLWQKIFSSAANGTGSPKSGYVFHESTVGAGLPVLSTLKELVETGDEVMKIEGVFSGTMSFLFNSFMPVGGGGGKFSAEVKKAKELGYTEPDPRDDLNGLDVARKLTILARLAGLEVQSPTAFLVESLIPKELESCSSGDEFLDKLPGFDGQMDELKSSAAKEGKVVRFVGSIDVPSKAVKVGLEKFDASHPIAALKGSDNIINFYTKRYGSNPLIIQGAGAGADVTAMGVTGDLLKVAALLRQN</sequence>
<proteinExistence type="inferred from homology"/>
<dbReference type="PANTHER" id="PTHR43070:SF5">
    <property type="entry name" value="HOMOSERINE DEHYDROGENASE"/>
    <property type="match status" value="1"/>
</dbReference>
<dbReference type="Gene3D" id="3.30.360.10">
    <property type="entry name" value="Dihydrodipicolinate Reductase, domain 2"/>
    <property type="match status" value="1"/>
</dbReference>
<evidence type="ECO:0000256" key="7">
    <source>
        <dbReference type="ARBA" id="ARBA00022605"/>
    </source>
</evidence>
<dbReference type="InterPro" id="IPR036291">
    <property type="entry name" value="NAD(P)-bd_dom_sf"/>
</dbReference>
<dbReference type="GeneID" id="89960159"/>
<dbReference type="GO" id="GO:0009088">
    <property type="term" value="P:threonine biosynthetic process"/>
    <property type="evidence" value="ECO:0007669"/>
    <property type="project" value="UniProtKB-KW"/>
</dbReference>
<evidence type="ECO:0000259" key="20">
    <source>
        <dbReference type="Pfam" id="PF03447"/>
    </source>
</evidence>
<feature type="domain" description="Homoserine dehydrogenase catalytic" evidence="19">
    <location>
        <begin position="164"/>
        <end position="367"/>
    </location>
</feature>
<evidence type="ECO:0000256" key="9">
    <source>
        <dbReference type="ARBA" id="ARBA00022857"/>
    </source>
</evidence>
<dbReference type="Gene3D" id="3.40.50.720">
    <property type="entry name" value="NAD(P)-binding Rossmann-like Domain"/>
    <property type="match status" value="1"/>
</dbReference>
<evidence type="ECO:0000256" key="6">
    <source>
        <dbReference type="ARBA" id="ARBA00013376"/>
    </source>
</evidence>
<dbReference type="SUPFAM" id="SSF51735">
    <property type="entry name" value="NAD(P)-binding Rossmann-fold domains"/>
    <property type="match status" value="1"/>
</dbReference>
<dbReference type="InterPro" id="IPR019811">
    <property type="entry name" value="HDH_CS"/>
</dbReference>
<accession>A0AAE1C5W4</accession>
<dbReference type="InterPro" id="IPR022697">
    <property type="entry name" value="HDH_short"/>
</dbReference>
<evidence type="ECO:0000256" key="3">
    <source>
        <dbReference type="ARBA" id="ARBA00005062"/>
    </source>
</evidence>
<evidence type="ECO:0000256" key="16">
    <source>
        <dbReference type="PIRSR" id="PIRSR036497-2"/>
    </source>
</evidence>
<name>A0AAE1C5W4_9PEZI</name>
<dbReference type="Pfam" id="PF03447">
    <property type="entry name" value="NAD_binding_3"/>
    <property type="match status" value="1"/>
</dbReference>
<evidence type="ECO:0000256" key="10">
    <source>
        <dbReference type="ARBA" id="ARBA00023002"/>
    </source>
</evidence>
<keyword evidence="10 14" id="KW-0560">Oxidoreductase</keyword>
<dbReference type="RefSeq" id="XP_064696676.1">
    <property type="nucleotide sequence ID" value="XM_064835626.1"/>
</dbReference>
<dbReference type="GO" id="GO:0009090">
    <property type="term" value="P:homoserine biosynthetic process"/>
    <property type="evidence" value="ECO:0007669"/>
    <property type="project" value="TreeGrafter"/>
</dbReference>
<evidence type="ECO:0000259" key="19">
    <source>
        <dbReference type="Pfam" id="PF00742"/>
    </source>
</evidence>
<keyword evidence="7 14" id="KW-0028">Amino-acid biosynthesis</keyword>
<dbReference type="InterPro" id="IPR001342">
    <property type="entry name" value="HDH_cat"/>
</dbReference>
<evidence type="ECO:0000256" key="8">
    <source>
        <dbReference type="ARBA" id="ARBA00022697"/>
    </source>
</evidence>
<evidence type="ECO:0000256" key="13">
    <source>
        <dbReference type="ARBA" id="ARBA00059589"/>
    </source>
</evidence>
<dbReference type="AlphaFoldDB" id="A0AAE1C5W4"/>
<dbReference type="InterPro" id="IPR005106">
    <property type="entry name" value="Asp/hSer_DH_NAD-bd"/>
</dbReference>
<dbReference type="GO" id="GO:0004412">
    <property type="term" value="F:homoserine dehydrogenase activity"/>
    <property type="evidence" value="ECO:0007669"/>
    <property type="project" value="UniProtKB-EC"/>
</dbReference>
<dbReference type="FunFam" id="3.30.360.10:FF:000006">
    <property type="entry name" value="Bifunctional aspartokinase/homoserine dehydrogenase"/>
    <property type="match status" value="1"/>
</dbReference>
<dbReference type="GO" id="GO:0050661">
    <property type="term" value="F:NADP binding"/>
    <property type="evidence" value="ECO:0007669"/>
    <property type="project" value="InterPro"/>
</dbReference>
<feature type="binding site" evidence="16">
    <location>
        <begin position="13"/>
        <end position="18"/>
    </location>
    <ligand>
        <name>NADP(+)</name>
        <dbReference type="ChEBI" id="CHEBI:58349"/>
    </ligand>
</feature>
<evidence type="ECO:0000313" key="21">
    <source>
        <dbReference type="EMBL" id="KAK3679283.1"/>
    </source>
</evidence>
<keyword evidence="11 14" id="KW-0486">Methionine biosynthesis</keyword>
<evidence type="ECO:0000256" key="2">
    <source>
        <dbReference type="ARBA" id="ARBA00005056"/>
    </source>
</evidence>
<feature type="binding site" evidence="16">
    <location>
        <position position="221"/>
    </location>
    <ligand>
        <name>L-homoserine</name>
        <dbReference type="ChEBI" id="CHEBI:57476"/>
    </ligand>
</feature>
<dbReference type="Pfam" id="PF00742">
    <property type="entry name" value="Homoserine_dh"/>
    <property type="match status" value="1"/>
</dbReference>
<evidence type="ECO:0000256" key="4">
    <source>
        <dbReference type="ARBA" id="ARBA00006753"/>
    </source>
</evidence>
<feature type="domain" description="Aspartate/homoserine dehydrogenase NAD-binding" evidence="20">
    <location>
        <begin position="13"/>
        <end position="142"/>
    </location>
</feature>
<feature type="binding site" evidence="16">
    <location>
        <position position="124"/>
    </location>
    <ligand>
        <name>NADPH</name>
        <dbReference type="ChEBI" id="CHEBI:57783"/>
    </ligand>
</feature>
<evidence type="ECO:0000313" key="22">
    <source>
        <dbReference type="Proteomes" id="UP001274830"/>
    </source>
</evidence>
<reference evidence="21" key="1">
    <citation type="submission" date="2023-07" db="EMBL/GenBank/DDBJ databases">
        <title>Black Yeasts Isolated from many extreme environments.</title>
        <authorList>
            <person name="Coleine C."/>
            <person name="Stajich J.E."/>
            <person name="Selbmann L."/>
        </authorList>
    </citation>
    <scope>NUCLEOTIDE SEQUENCE</scope>
    <source>
        <strain evidence="21">CCFEE 5485</strain>
    </source>
</reference>
<keyword evidence="9 14" id="KW-0521">NADP</keyword>
<dbReference type="SUPFAM" id="SSF55347">
    <property type="entry name" value="Glyceraldehyde-3-phosphate dehydrogenase-like, C-terminal domain"/>
    <property type="match status" value="1"/>
</dbReference>
<evidence type="ECO:0000256" key="14">
    <source>
        <dbReference type="PIRNR" id="PIRNR036497"/>
    </source>
</evidence>
<evidence type="ECO:0000256" key="18">
    <source>
        <dbReference type="RuleBase" id="RU004171"/>
    </source>
</evidence>
<keyword evidence="22" id="KW-1185">Reference proteome</keyword>